<dbReference type="AlphaFoldDB" id="A0A6J4S7V3"/>
<sequence>MAVMLKRSSLIFCCLLALLGAAAAPASAEIVEIGQSAQPPKPSCPEKPCFAVSRTTGYQAKAGDQRALYAVPEDGRIVAWSIALSQPGTRQSAFFTEQFGGAASAGITVLRPGRKLYARTVASSPIERLEPYFGETVQFPLTRSIAVKKGWIVALTVPTWAPSLAVGFGNDHSWRAASRAKGSCADLATQAPMLRANTIARYRCLFRTARLTYTATLVTTPRRAPAGR</sequence>
<organism evidence="2">
    <name type="scientific">uncultured Solirubrobacteraceae bacterium</name>
    <dbReference type="NCBI Taxonomy" id="1162706"/>
    <lineage>
        <taxon>Bacteria</taxon>
        <taxon>Bacillati</taxon>
        <taxon>Actinomycetota</taxon>
        <taxon>Thermoleophilia</taxon>
        <taxon>Solirubrobacterales</taxon>
        <taxon>Solirubrobacteraceae</taxon>
        <taxon>environmental samples</taxon>
    </lineage>
</organism>
<reference evidence="2" key="1">
    <citation type="submission" date="2020-02" db="EMBL/GenBank/DDBJ databases">
        <authorList>
            <person name="Meier V. D."/>
        </authorList>
    </citation>
    <scope>NUCLEOTIDE SEQUENCE</scope>
    <source>
        <strain evidence="2">AVDCRST_MAG30</strain>
    </source>
</reference>
<protein>
    <submittedName>
        <fullName evidence="2">Uncharacterized protein</fullName>
    </submittedName>
</protein>
<gene>
    <name evidence="2" type="ORF">AVDCRST_MAG30-1179</name>
</gene>
<accession>A0A6J4S7V3</accession>
<evidence type="ECO:0000256" key="1">
    <source>
        <dbReference type="SAM" id="SignalP"/>
    </source>
</evidence>
<dbReference type="EMBL" id="CADCVS010000179">
    <property type="protein sequence ID" value="CAA9487441.1"/>
    <property type="molecule type" value="Genomic_DNA"/>
</dbReference>
<evidence type="ECO:0000313" key="2">
    <source>
        <dbReference type="EMBL" id="CAA9487441.1"/>
    </source>
</evidence>
<name>A0A6J4S7V3_9ACTN</name>
<keyword evidence="1" id="KW-0732">Signal</keyword>
<feature type="signal peptide" evidence="1">
    <location>
        <begin position="1"/>
        <end position="28"/>
    </location>
</feature>
<feature type="chain" id="PRO_5027002537" evidence="1">
    <location>
        <begin position="29"/>
        <end position="228"/>
    </location>
</feature>
<proteinExistence type="predicted"/>